<comment type="function">
    <text evidence="1 15">DNA ligase that catalyzes the formation of phosphodiester linkages between 5'-phosphoryl and 3'-hydroxyl groups in double-stranded DNA using NAD as a coenzyme and as the energy source for the reaction. It is essential for DNA replication and repair of damaged DNA.</text>
</comment>
<dbReference type="Gene3D" id="1.10.287.610">
    <property type="entry name" value="Helix hairpin bin"/>
    <property type="match status" value="1"/>
</dbReference>
<proteinExistence type="inferred from homology"/>
<dbReference type="CDD" id="cd17748">
    <property type="entry name" value="BRCT_DNA_ligase_like"/>
    <property type="match status" value="1"/>
</dbReference>
<dbReference type="PROSITE" id="PS50172">
    <property type="entry name" value="BRCT"/>
    <property type="match status" value="1"/>
</dbReference>
<keyword evidence="9 15" id="KW-0460">Magnesium</keyword>
<keyword evidence="4 15" id="KW-0436">Ligase</keyword>
<protein>
    <recommendedName>
        <fullName evidence="3 15">DNA ligase</fullName>
        <ecNumber evidence="2 15">6.5.1.2</ecNumber>
    </recommendedName>
    <alternativeName>
        <fullName evidence="15">Polydeoxyribonucleotide synthase [NAD(+)]</fullName>
    </alternativeName>
</protein>
<keyword evidence="7 15" id="KW-0227">DNA damage</keyword>
<dbReference type="InterPro" id="IPR033136">
    <property type="entry name" value="DNA_ligase_CS"/>
</dbReference>
<evidence type="ECO:0000256" key="6">
    <source>
        <dbReference type="ARBA" id="ARBA00022723"/>
    </source>
</evidence>
<dbReference type="CDD" id="cd00114">
    <property type="entry name" value="LIGANc"/>
    <property type="match status" value="1"/>
</dbReference>
<feature type="binding site" evidence="15">
    <location>
        <position position="336"/>
    </location>
    <ligand>
        <name>NAD(+)</name>
        <dbReference type="ChEBI" id="CHEBI:57540"/>
    </ligand>
</feature>
<dbReference type="GO" id="GO:0006260">
    <property type="term" value="P:DNA replication"/>
    <property type="evidence" value="ECO:0007669"/>
    <property type="project" value="UniProtKB-KW"/>
</dbReference>
<evidence type="ECO:0000256" key="15">
    <source>
        <dbReference type="HAMAP-Rule" id="MF_01588"/>
    </source>
</evidence>
<dbReference type="AlphaFoldDB" id="A0A388SC64"/>
<dbReference type="GO" id="GO:0003911">
    <property type="term" value="F:DNA ligase (NAD+) activity"/>
    <property type="evidence" value="ECO:0007669"/>
    <property type="project" value="UniProtKB-UniRule"/>
</dbReference>
<dbReference type="SUPFAM" id="SSF52113">
    <property type="entry name" value="BRCT domain"/>
    <property type="match status" value="1"/>
</dbReference>
<evidence type="ECO:0000256" key="16">
    <source>
        <dbReference type="RuleBase" id="RU000618"/>
    </source>
</evidence>
<feature type="domain" description="BRCT" evidence="17">
    <location>
        <begin position="620"/>
        <end position="701"/>
    </location>
</feature>
<dbReference type="FunFam" id="3.30.470.30:FF:000001">
    <property type="entry name" value="DNA ligase"/>
    <property type="match status" value="1"/>
</dbReference>
<evidence type="ECO:0000256" key="10">
    <source>
        <dbReference type="ARBA" id="ARBA00023027"/>
    </source>
</evidence>
<name>A0A388SC64_9BURK</name>
<dbReference type="FunFam" id="1.10.150.20:FF:000007">
    <property type="entry name" value="DNA ligase"/>
    <property type="match status" value="1"/>
</dbReference>
<dbReference type="PIRSF" id="PIRSF001604">
    <property type="entry name" value="LigA"/>
    <property type="match status" value="1"/>
</dbReference>
<evidence type="ECO:0000256" key="3">
    <source>
        <dbReference type="ARBA" id="ARBA00013308"/>
    </source>
</evidence>
<keyword evidence="19" id="KW-1185">Reference proteome</keyword>
<dbReference type="InterPro" id="IPR013839">
    <property type="entry name" value="DNAligase_adenylation"/>
</dbReference>
<dbReference type="EC" id="6.5.1.2" evidence="2 15"/>
<dbReference type="Gene3D" id="3.40.50.10190">
    <property type="entry name" value="BRCT domain"/>
    <property type="match status" value="1"/>
</dbReference>
<evidence type="ECO:0000256" key="4">
    <source>
        <dbReference type="ARBA" id="ARBA00022598"/>
    </source>
</evidence>
<feature type="binding site" evidence="15">
    <location>
        <begin position="97"/>
        <end position="98"/>
    </location>
    <ligand>
        <name>NAD(+)</name>
        <dbReference type="ChEBI" id="CHEBI:57540"/>
    </ligand>
</feature>
<dbReference type="InterPro" id="IPR013840">
    <property type="entry name" value="DNAligase_N"/>
</dbReference>
<dbReference type="Gene3D" id="1.10.150.20">
    <property type="entry name" value="5' to 3' exonuclease, C-terminal subdomain"/>
    <property type="match status" value="2"/>
</dbReference>
<dbReference type="GO" id="GO:0005829">
    <property type="term" value="C:cytosol"/>
    <property type="evidence" value="ECO:0007669"/>
    <property type="project" value="TreeGrafter"/>
</dbReference>
<dbReference type="Pfam" id="PF03120">
    <property type="entry name" value="OB_DNA_ligase"/>
    <property type="match status" value="1"/>
</dbReference>
<evidence type="ECO:0000256" key="7">
    <source>
        <dbReference type="ARBA" id="ARBA00022763"/>
    </source>
</evidence>
<evidence type="ECO:0000313" key="19">
    <source>
        <dbReference type="Proteomes" id="UP000266091"/>
    </source>
</evidence>
<dbReference type="InterPro" id="IPR041663">
    <property type="entry name" value="DisA/LigA_HHH"/>
</dbReference>
<dbReference type="SUPFAM" id="SSF50249">
    <property type="entry name" value="Nucleic acid-binding proteins"/>
    <property type="match status" value="1"/>
</dbReference>
<dbReference type="OrthoDB" id="9759736at2"/>
<dbReference type="InterPro" id="IPR003583">
    <property type="entry name" value="Hlx-hairpin-Hlx_DNA-bd_motif"/>
</dbReference>
<feature type="binding site" evidence="15">
    <location>
        <position position="312"/>
    </location>
    <ligand>
        <name>NAD(+)</name>
        <dbReference type="ChEBI" id="CHEBI:57540"/>
    </ligand>
</feature>
<dbReference type="RefSeq" id="WP_116270185.1">
    <property type="nucleotide sequence ID" value="NZ_BGZJ01000001.1"/>
</dbReference>
<dbReference type="InterPro" id="IPR001357">
    <property type="entry name" value="BRCT_dom"/>
</dbReference>
<dbReference type="InterPro" id="IPR018239">
    <property type="entry name" value="DNA_ligase_AS"/>
</dbReference>
<comment type="caution">
    <text evidence="18">The sequence shown here is derived from an EMBL/GenBank/DDBJ whole genome shotgun (WGS) entry which is preliminary data.</text>
</comment>
<evidence type="ECO:0000256" key="11">
    <source>
        <dbReference type="ARBA" id="ARBA00023204"/>
    </source>
</evidence>
<comment type="similarity">
    <text evidence="14 15">Belongs to the NAD-dependent DNA ligase family. LigA subfamily.</text>
</comment>
<dbReference type="InterPro" id="IPR012340">
    <property type="entry name" value="NA-bd_OB-fold"/>
</dbReference>
<dbReference type="FunFam" id="2.40.50.140:FF:000012">
    <property type="entry name" value="DNA ligase"/>
    <property type="match status" value="1"/>
</dbReference>
<keyword evidence="6 15" id="KW-0479">Metal-binding</keyword>
<dbReference type="HAMAP" id="MF_01588">
    <property type="entry name" value="DNA_ligase_A"/>
    <property type="match status" value="1"/>
</dbReference>
<feature type="binding site" evidence="15">
    <location>
        <position position="430"/>
    </location>
    <ligand>
        <name>Zn(2+)</name>
        <dbReference type="ChEBI" id="CHEBI:29105"/>
    </ligand>
</feature>
<dbReference type="SMART" id="SM00532">
    <property type="entry name" value="LIGANc"/>
    <property type="match status" value="1"/>
</dbReference>
<feature type="binding site" evidence="15">
    <location>
        <begin position="48"/>
        <end position="52"/>
    </location>
    <ligand>
        <name>NAD(+)</name>
        <dbReference type="ChEBI" id="CHEBI:57540"/>
    </ligand>
</feature>
<evidence type="ECO:0000256" key="2">
    <source>
        <dbReference type="ARBA" id="ARBA00012722"/>
    </source>
</evidence>
<dbReference type="PANTHER" id="PTHR23389:SF9">
    <property type="entry name" value="DNA LIGASE"/>
    <property type="match status" value="1"/>
</dbReference>
<evidence type="ECO:0000256" key="13">
    <source>
        <dbReference type="ARBA" id="ARBA00034005"/>
    </source>
</evidence>
<dbReference type="SUPFAM" id="SSF56091">
    <property type="entry name" value="DNA ligase/mRNA capping enzyme, catalytic domain"/>
    <property type="match status" value="1"/>
</dbReference>
<dbReference type="Pfam" id="PF12826">
    <property type="entry name" value="HHH_2"/>
    <property type="match status" value="1"/>
</dbReference>
<keyword evidence="10 15" id="KW-0520">NAD</keyword>
<dbReference type="Pfam" id="PF00533">
    <property type="entry name" value="BRCT"/>
    <property type="match status" value="1"/>
</dbReference>
<dbReference type="NCBIfam" id="TIGR00575">
    <property type="entry name" value="dnlj"/>
    <property type="match status" value="1"/>
</dbReference>
<dbReference type="Proteomes" id="UP000266091">
    <property type="component" value="Unassembled WGS sequence"/>
</dbReference>
<evidence type="ECO:0000256" key="14">
    <source>
        <dbReference type="ARBA" id="ARBA00060881"/>
    </source>
</evidence>
<reference evidence="18 19" key="1">
    <citation type="journal article" date="2018" name="Int. J. Syst. Evol. Microbiol.">
        <title>Mesosutterella multiformis gen. nov., sp. nov., a member of the family Sutterellaceae and Sutterella megalosphaeroides sp. nov., isolated from human faeces.</title>
        <authorList>
            <person name="Sakamoto M."/>
            <person name="Ikeyama N."/>
            <person name="Kunihiro T."/>
            <person name="Iino T."/>
            <person name="Yuki M."/>
            <person name="Ohkuma M."/>
        </authorList>
    </citation>
    <scope>NUCLEOTIDE SEQUENCE [LARGE SCALE GENOMIC DNA]</scope>
    <source>
        <strain evidence="18 19">4NBBH2</strain>
    </source>
</reference>
<dbReference type="Pfam" id="PF14520">
    <property type="entry name" value="HHH_5"/>
    <property type="match status" value="1"/>
</dbReference>
<dbReference type="SUPFAM" id="SSF47781">
    <property type="entry name" value="RuvA domain 2-like"/>
    <property type="match status" value="1"/>
</dbReference>
<evidence type="ECO:0000256" key="8">
    <source>
        <dbReference type="ARBA" id="ARBA00022833"/>
    </source>
</evidence>
<dbReference type="Pfam" id="PF03119">
    <property type="entry name" value="DNA_ligase_ZBD"/>
    <property type="match status" value="1"/>
</dbReference>
<accession>A0A401LN39</accession>
<evidence type="ECO:0000259" key="17">
    <source>
        <dbReference type="PROSITE" id="PS50172"/>
    </source>
</evidence>
<dbReference type="InterPro" id="IPR036420">
    <property type="entry name" value="BRCT_dom_sf"/>
</dbReference>
<evidence type="ECO:0000256" key="9">
    <source>
        <dbReference type="ARBA" id="ARBA00022842"/>
    </source>
</evidence>
<feature type="binding site" evidence="15">
    <location>
        <position position="193"/>
    </location>
    <ligand>
        <name>NAD(+)</name>
        <dbReference type="ChEBI" id="CHEBI:57540"/>
    </ligand>
</feature>
<dbReference type="Pfam" id="PF01653">
    <property type="entry name" value="DNA_ligase_aden"/>
    <property type="match status" value="1"/>
</dbReference>
<dbReference type="GO" id="GO:0046872">
    <property type="term" value="F:metal ion binding"/>
    <property type="evidence" value="ECO:0007669"/>
    <property type="project" value="UniProtKB-KW"/>
</dbReference>
<dbReference type="PROSITE" id="PS01056">
    <property type="entry name" value="DNA_LIGASE_N2"/>
    <property type="match status" value="1"/>
</dbReference>
<dbReference type="InterPro" id="IPR004149">
    <property type="entry name" value="Znf_DNAligase_C4"/>
</dbReference>
<feature type="binding site" evidence="15">
    <location>
        <position position="134"/>
    </location>
    <ligand>
        <name>NAD(+)</name>
        <dbReference type="ChEBI" id="CHEBI:57540"/>
    </ligand>
</feature>
<dbReference type="EMBL" id="BGZJ01000001">
    <property type="protein sequence ID" value="GBO93898.1"/>
    <property type="molecule type" value="Genomic_DNA"/>
</dbReference>
<comment type="catalytic activity">
    <reaction evidence="13 15 16">
        <text>NAD(+) + (deoxyribonucleotide)n-3'-hydroxyl + 5'-phospho-(deoxyribonucleotide)m = (deoxyribonucleotide)n+m + AMP + beta-nicotinamide D-nucleotide.</text>
        <dbReference type="EC" id="6.5.1.2"/>
    </reaction>
</comment>
<gene>
    <name evidence="15 18" type="primary">ligA</name>
    <name evidence="18" type="ORF">MESMUL_12520</name>
</gene>
<dbReference type="SMART" id="SM00278">
    <property type="entry name" value="HhH1"/>
    <property type="match status" value="4"/>
</dbReference>
<keyword evidence="8 15" id="KW-0862">Zinc</keyword>
<feature type="active site" description="N6-AMP-lysine intermediate" evidence="15">
    <location>
        <position position="136"/>
    </location>
</feature>
<dbReference type="PANTHER" id="PTHR23389">
    <property type="entry name" value="CHROMOSOME TRANSMISSION FIDELITY FACTOR 18"/>
    <property type="match status" value="1"/>
</dbReference>
<sequence length="701" mass="76404">MNEMADGKIPGAKGPLSEAAAEEMRRLEADLERWNREYYVEDSPSVSDAVYDQAFRRLQALEAEYPQLVSPTSPTLRVGGAPKSDMAKVTHSVPMLSIHTETDFSAEGARAFDERVRNALGLKPEDPPVEYVAELKFDGLAINLRYEKGVLVSAATRGDGIVGEDVTANARTIRTIPLKLTGIYPEILEVRGEAIMHTEDFLALNKKQEEAGEKTFVNARNAAAGCLRQLDPSVTAKRRLHFYAYSLGEVSTEAGPFAESQEGSLERLKSLGFPVADTRRICHSPEELEAFHLYVAKIRNTLPFGIDGVVYKVNRFDLQRRLGFVAREPRWACAHKYPPEEAFTKVLGIDVQVGRTGRLTPVARLEPVFVGGANVSNATLHNEDFIHELDLRVGDTVVIRRAGDVIPEIVRVMKDRRPEGTVEFEMPKTCPVCGSATIRDEEEKDTRCTGGLFCPAQMKLSILHFASRRAMGIDGVGEKLVNLLTEKGLVKTPADLYRLTAESLMTLERMGEKSAGNIITSIERSKQTTLARFIFALGIRHVGEATARDLASHFRTLEALEKATPEECLEVPDVGEVIAESITSFFAAPGNRDVIRALQESGVTWPEAKAPAASEPADGESASEVAGKTFVLTGTLPNLSRDEASDRILAAGGRVSGSVSKKTNFVVAGEAAGSKLAKAEKLGVTVIDEAELLRMLGEGAE</sequence>
<dbReference type="FunFam" id="1.10.150.20:FF:000006">
    <property type="entry name" value="DNA ligase"/>
    <property type="match status" value="1"/>
</dbReference>
<dbReference type="Gene3D" id="2.40.50.140">
    <property type="entry name" value="Nucleic acid-binding proteins"/>
    <property type="match status" value="1"/>
</dbReference>
<comment type="cofactor">
    <cofactor evidence="15">
        <name>Mg(2+)</name>
        <dbReference type="ChEBI" id="CHEBI:18420"/>
    </cofactor>
    <cofactor evidence="15">
        <name>Mn(2+)</name>
        <dbReference type="ChEBI" id="CHEBI:29035"/>
    </cofactor>
</comment>
<dbReference type="PROSITE" id="PS01055">
    <property type="entry name" value="DNA_LIGASE_N1"/>
    <property type="match status" value="1"/>
</dbReference>
<feature type="binding site" evidence="15">
    <location>
        <position position="454"/>
    </location>
    <ligand>
        <name>Zn(2+)</name>
        <dbReference type="ChEBI" id="CHEBI:29105"/>
    </ligand>
</feature>
<evidence type="ECO:0000256" key="1">
    <source>
        <dbReference type="ARBA" id="ARBA00004067"/>
    </source>
</evidence>
<dbReference type="InterPro" id="IPR004150">
    <property type="entry name" value="NAD_DNA_ligase_OB"/>
</dbReference>
<evidence type="ECO:0000313" key="18">
    <source>
        <dbReference type="EMBL" id="GBO93898.1"/>
    </source>
</evidence>
<evidence type="ECO:0000256" key="5">
    <source>
        <dbReference type="ARBA" id="ARBA00022705"/>
    </source>
</evidence>
<keyword evidence="11 15" id="KW-0234">DNA repair</keyword>
<dbReference type="NCBIfam" id="NF005932">
    <property type="entry name" value="PRK07956.1"/>
    <property type="match status" value="1"/>
</dbReference>
<feature type="binding site" evidence="15">
    <location>
        <position position="157"/>
    </location>
    <ligand>
        <name>NAD(+)</name>
        <dbReference type="ChEBI" id="CHEBI:57540"/>
    </ligand>
</feature>
<organism evidence="18 19">
    <name type="scientific">Mesosutterella multiformis</name>
    <dbReference type="NCBI Taxonomy" id="2259133"/>
    <lineage>
        <taxon>Bacteria</taxon>
        <taxon>Pseudomonadati</taxon>
        <taxon>Pseudomonadota</taxon>
        <taxon>Betaproteobacteria</taxon>
        <taxon>Burkholderiales</taxon>
        <taxon>Sutterellaceae</taxon>
        <taxon>Mesosutterella</taxon>
    </lineage>
</organism>
<dbReference type="InterPro" id="IPR001679">
    <property type="entry name" value="DNA_ligase"/>
</dbReference>
<keyword evidence="5 15" id="KW-0235">DNA replication</keyword>
<dbReference type="SMART" id="SM00292">
    <property type="entry name" value="BRCT"/>
    <property type="match status" value="1"/>
</dbReference>
<dbReference type="GO" id="GO:0006281">
    <property type="term" value="P:DNA repair"/>
    <property type="evidence" value="ECO:0007669"/>
    <property type="project" value="UniProtKB-KW"/>
</dbReference>
<feature type="binding site" evidence="15">
    <location>
        <position position="433"/>
    </location>
    <ligand>
        <name>Zn(2+)</name>
        <dbReference type="ChEBI" id="CHEBI:29105"/>
    </ligand>
</feature>
<comment type="caution">
    <text evidence="15">Lacks conserved residue(s) required for the propagation of feature annotation.</text>
</comment>
<accession>A0A388SC64</accession>
<dbReference type="InterPro" id="IPR010994">
    <property type="entry name" value="RuvA_2-like"/>
</dbReference>
<keyword evidence="12 15" id="KW-0464">Manganese</keyword>
<dbReference type="Gene3D" id="3.30.470.30">
    <property type="entry name" value="DNA ligase/mRNA capping enzyme"/>
    <property type="match status" value="1"/>
</dbReference>
<dbReference type="Gene3D" id="6.20.10.30">
    <property type="match status" value="1"/>
</dbReference>
<dbReference type="GO" id="GO:0003677">
    <property type="term" value="F:DNA binding"/>
    <property type="evidence" value="ECO:0007669"/>
    <property type="project" value="InterPro"/>
</dbReference>
<evidence type="ECO:0000256" key="12">
    <source>
        <dbReference type="ARBA" id="ARBA00023211"/>
    </source>
</evidence>